<evidence type="ECO:0000259" key="2">
    <source>
        <dbReference type="Pfam" id="PF05707"/>
    </source>
</evidence>
<dbReference type="AlphaFoldDB" id="A0AAW3ZVM0"/>
<feature type="transmembrane region" description="Helical" evidence="1">
    <location>
        <begin position="219"/>
        <end position="236"/>
    </location>
</feature>
<dbReference type="InterPro" id="IPR008900">
    <property type="entry name" value="Zot_N"/>
</dbReference>
<feature type="domain" description="Zona occludens toxin N-terminal" evidence="2">
    <location>
        <begin position="1"/>
        <end position="207"/>
    </location>
</feature>
<keyword evidence="4" id="KW-1185">Reference proteome</keyword>
<evidence type="ECO:0000256" key="1">
    <source>
        <dbReference type="SAM" id="Phobius"/>
    </source>
</evidence>
<dbReference type="Gene3D" id="3.40.50.300">
    <property type="entry name" value="P-loop containing nucleotide triphosphate hydrolases"/>
    <property type="match status" value="1"/>
</dbReference>
<reference evidence="3 4" key="1">
    <citation type="submission" date="2015-08" db="EMBL/GenBank/DDBJ databases">
        <title>Comparative genomics of the Campylobacter concisus group.</title>
        <authorList>
            <person name="Yee E."/>
            <person name="Chapman M.H."/>
            <person name="Huynh S."/>
            <person name="Bono J.L."/>
            <person name="On S.L."/>
            <person name="St Leger J."/>
            <person name="Foster G."/>
            <person name="Parker C.T."/>
            <person name="Miller W.G."/>
        </authorList>
    </citation>
    <scope>NUCLEOTIDE SEQUENCE [LARGE SCALE GENOMIC DNA]</scope>
    <source>
        <strain evidence="3 4">RM9337</strain>
    </source>
</reference>
<comment type="caution">
    <text evidence="3">The sequence shown here is derived from an EMBL/GenBank/DDBJ whole genome shotgun (WGS) entry which is preliminary data.</text>
</comment>
<keyword evidence="1" id="KW-0472">Membrane</keyword>
<dbReference type="RefSeq" id="WP_170016123.1">
    <property type="nucleotide sequence ID" value="NZ_JADBHR010000008.1"/>
</dbReference>
<dbReference type="Pfam" id="PF05707">
    <property type="entry name" value="Zot"/>
    <property type="match status" value="1"/>
</dbReference>
<protein>
    <recommendedName>
        <fullName evidence="2">Zona occludens toxin N-terminal domain-containing protein</fullName>
    </recommendedName>
</protein>
<accession>A0AAW3ZVM0</accession>
<name>A0AAW3ZVM0_9BACT</name>
<dbReference type="InterPro" id="IPR027417">
    <property type="entry name" value="P-loop_NTPase"/>
</dbReference>
<keyword evidence="1" id="KW-0812">Transmembrane</keyword>
<dbReference type="SUPFAM" id="SSF52540">
    <property type="entry name" value="P-loop containing nucleoside triphosphate hydrolases"/>
    <property type="match status" value="1"/>
</dbReference>
<proteinExistence type="predicted"/>
<evidence type="ECO:0000313" key="3">
    <source>
        <dbReference type="EMBL" id="MBE3608031.1"/>
    </source>
</evidence>
<dbReference type="Proteomes" id="UP000650616">
    <property type="component" value="Unassembled WGS sequence"/>
</dbReference>
<keyword evidence="1" id="KW-1133">Transmembrane helix</keyword>
<evidence type="ECO:0000313" key="4">
    <source>
        <dbReference type="Proteomes" id="UP000650616"/>
    </source>
</evidence>
<dbReference type="EMBL" id="LIWG01000004">
    <property type="protein sequence ID" value="MBE3608031.1"/>
    <property type="molecule type" value="Genomic_DNA"/>
</dbReference>
<sequence>MLSIIIGPPRSGKTYKAVDIINEEYELHLKNTSKYRYIYTNINGLKFELFNGFVKQYNKIDFISATQQENALSSQYENGFLSDIDDYDSYALKSGIYENYHHCLIILDEVYNTFSNTFSKSLGRFLSYHGHFGIDVIFLLQSKRQMNREYLVHTELMYIAQPSGKRLFSTIFRYKVYSTSLKINDNLIRTDNLKFNQKISDLYNSGSKQIYKSYATKKILFLIIFIIFSYMLYLFLEPKQEALKSTIKQEIRFFDANISESIQIQSTPNNQDINDINTTIFNENKIYLKITCFPSGCKFRSYAIDLSLDSFLELLSFSNCHIFLQDKKSVNYIDYFLSCPLDFERVLKGLENSSQGVHNENFAKSSPSSMFSTFK</sequence>
<dbReference type="CDD" id="cd01127">
    <property type="entry name" value="TrwB_TraG_TraD_VirD4"/>
    <property type="match status" value="1"/>
</dbReference>
<organism evidence="3 4">
    <name type="scientific">Campylobacter californiensis</name>
    <dbReference type="NCBI Taxonomy" id="1032243"/>
    <lineage>
        <taxon>Bacteria</taxon>
        <taxon>Pseudomonadati</taxon>
        <taxon>Campylobacterota</taxon>
        <taxon>Epsilonproteobacteria</taxon>
        <taxon>Campylobacterales</taxon>
        <taxon>Campylobacteraceae</taxon>
        <taxon>Campylobacter</taxon>
    </lineage>
</organism>
<gene>
    <name evidence="3" type="ORF">CCAL9337_04715</name>
</gene>